<dbReference type="Proteomes" id="UP000663203">
    <property type="component" value="Chromosome"/>
</dbReference>
<dbReference type="RefSeq" id="WP_207288299.1">
    <property type="nucleotide sequence ID" value="NZ_CP071462.1"/>
</dbReference>
<dbReference type="PANTHER" id="PTHR38436:SF1">
    <property type="entry name" value="ESTER CYCLASE"/>
    <property type="match status" value="1"/>
</dbReference>
<dbReference type="GO" id="GO:0030638">
    <property type="term" value="P:polyketide metabolic process"/>
    <property type="evidence" value="ECO:0007669"/>
    <property type="project" value="InterPro"/>
</dbReference>
<sequence length="161" mass="18226">MAATAIERENVRIVRDYVTEIWQDHRFDRVPEFVADSVIYDDPTLSTPVRGPRELYAHLRRTKSSFSDFHVAIDALVAEGDVVASEWTLTAIHDGPMGVIPPTGRRLQVRGMSIHRLEDDKLVADRAYWDVAEVRTQLGLDVPAILGQLPKLAWRKLTGPR</sequence>
<protein>
    <submittedName>
        <fullName evidence="1">Ester cyclase</fullName>
    </submittedName>
</protein>
<gene>
    <name evidence="1" type="ORF">J0X25_15025</name>
</gene>
<evidence type="ECO:0000313" key="1">
    <source>
        <dbReference type="EMBL" id="QSW98690.1"/>
    </source>
</evidence>
<reference evidence="1 2" key="1">
    <citation type="submission" date="2021-03" db="EMBL/GenBank/DDBJ databases">
        <title>Haloterrigena longa sp. nov. and Haloterrigena limicola sp. nov., extremely halophilic archaea isolated from a salt lake.</title>
        <authorList>
            <person name="Henglin C."/>
        </authorList>
    </citation>
    <scope>NUCLEOTIDE SEQUENCE [LARGE SCALE GENOMIC DNA]</scope>
    <source>
        <strain evidence="1 2">KZCA68</strain>
    </source>
</reference>
<organism evidence="1 2">
    <name type="scientific">Haloterrigena alkaliphila</name>
    <dbReference type="NCBI Taxonomy" id="2816475"/>
    <lineage>
        <taxon>Archaea</taxon>
        <taxon>Methanobacteriati</taxon>
        <taxon>Methanobacteriota</taxon>
        <taxon>Stenosarchaea group</taxon>
        <taxon>Halobacteria</taxon>
        <taxon>Halobacteriales</taxon>
        <taxon>Natrialbaceae</taxon>
        <taxon>Haloterrigena</taxon>
    </lineage>
</organism>
<evidence type="ECO:0000313" key="2">
    <source>
        <dbReference type="Proteomes" id="UP000663203"/>
    </source>
</evidence>
<dbReference type="PANTHER" id="PTHR38436">
    <property type="entry name" value="POLYKETIDE CYCLASE SNOAL-LIKE DOMAIN"/>
    <property type="match status" value="1"/>
</dbReference>
<dbReference type="Gene3D" id="3.10.450.50">
    <property type="match status" value="1"/>
</dbReference>
<keyword evidence="2" id="KW-1185">Reference proteome</keyword>
<dbReference type="SUPFAM" id="SSF54427">
    <property type="entry name" value="NTF2-like"/>
    <property type="match status" value="1"/>
</dbReference>
<dbReference type="GeneID" id="63188644"/>
<dbReference type="EMBL" id="CP071462">
    <property type="protein sequence ID" value="QSW98690.1"/>
    <property type="molecule type" value="Genomic_DNA"/>
</dbReference>
<dbReference type="Pfam" id="PF07366">
    <property type="entry name" value="SnoaL"/>
    <property type="match status" value="1"/>
</dbReference>
<dbReference type="KEGG" id="hakz:J0X25_15025"/>
<accession>A0A8A2VDA3</accession>
<proteinExistence type="predicted"/>
<dbReference type="AlphaFoldDB" id="A0A8A2VDA3"/>
<name>A0A8A2VDA3_9EURY</name>
<dbReference type="InterPro" id="IPR009959">
    <property type="entry name" value="Cyclase_SnoaL-like"/>
</dbReference>
<dbReference type="InterPro" id="IPR032710">
    <property type="entry name" value="NTF2-like_dom_sf"/>
</dbReference>